<evidence type="ECO:0000256" key="6">
    <source>
        <dbReference type="SAM" id="Phobius"/>
    </source>
</evidence>
<reference evidence="7" key="1">
    <citation type="submission" date="2025-08" db="UniProtKB">
        <authorList>
            <consortium name="Ensembl"/>
        </authorList>
    </citation>
    <scope>IDENTIFICATION</scope>
</reference>
<dbReference type="RefSeq" id="XP_023699679.1">
    <property type="nucleotide sequence ID" value="XM_023843911.2"/>
</dbReference>
<evidence type="ECO:0000256" key="3">
    <source>
        <dbReference type="ARBA" id="ARBA00022692"/>
    </source>
</evidence>
<evidence type="ECO:0000256" key="4">
    <source>
        <dbReference type="ARBA" id="ARBA00022989"/>
    </source>
</evidence>
<keyword evidence="8" id="KW-1185">Reference proteome</keyword>
<keyword evidence="4 6" id="KW-1133">Transmembrane helix</keyword>
<protein>
    <submittedName>
        <fullName evidence="7">Small integral membrane protein 7</fullName>
    </submittedName>
</protein>
<dbReference type="Proteomes" id="UP000261540">
    <property type="component" value="Unplaced"/>
</dbReference>
<evidence type="ECO:0000256" key="2">
    <source>
        <dbReference type="ARBA" id="ARBA00008578"/>
    </source>
</evidence>
<dbReference type="GeneTree" id="ENSGT00390000014626"/>
<dbReference type="STRING" id="1676925.ENSPKIP00000023348"/>
<evidence type="ECO:0000313" key="7">
    <source>
        <dbReference type="Ensembl" id="ENSPKIP00000023348.1"/>
    </source>
</evidence>
<dbReference type="GeneID" id="111860321"/>
<reference evidence="7" key="2">
    <citation type="submission" date="2025-09" db="UniProtKB">
        <authorList>
            <consortium name="Ensembl"/>
        </authorList>
    </citation>
    <scope>IDENTIFICATION</scope>
</reference>
<sequence length="75" mass="8506">MIGDILIFGTLLVNAGAVLNFKLKKKDSQGFGDESHAPTSGENIREFLLSLRYFRIFIALWNIFMMFCMILLFGA</sequence>
<dbReference type="AlphaFoldDB" id="A0A3B3RYG5"/>
<dbReference type="GO" id="GO:0016020">
    <property type="term" value="C:membrane"/>
    <property type="evidence" value="ECO:0007669"/>
    <property type="project" value="UniProtKB-SubCell"/>
</dbReference>
<feature type="transmembrane region" description="Helical" evidence="6">
    <location>
        <begin position="53"/>
        <end position="73"/>
    </location>
</feature>
<comment type="similarity">
    <text evidence="2">Belongs to the SMIM7 family.</text>
</comment>
<dbReference type="PANTHER" id="PTHR28622">
    <property type="entry name" value="SMALL INTEGRAL MEMBRANE PROTEIN 7"/>
    <property type="match status" value="1"/>
</dbReference>
<proteinExistence type="inferred from homology"/>
<evidence type="ECO:0000313" key="8">
    <source>
        <dbReference type="Proteomes" id="UP000261540"/>
    </source>
</evidence>
<dbReference type="PANTHER" id="PTHR28622:SF1">
    <property type="entry name" value="SMALL INTEGRAL MEMBRANE PROTEIN 7"/>
    <property type="match status" value="1"/>
</dbReference>
<organism evidence="7 8">
    <name type="scientific">Paramormyrops kingsleyae</name>
    <dbReference type="NCBI Taxonomy" id="1676925"/>
    <lineage>
        <taxon>Eukaryota</taxon>
        <taxon>Metazoa</taxon>
        <taxon>Chordata</taxon>
        <taxon>Craniata</taxon>
        <taxon>Vertebrata</taxon>
        <taxon>Euteleostomi</taxon>
        <taxon>Actinopterygii</taxon>
        <taxon>Neopterygii</taxon>
        <taxon>Teleostei</taxon>
        <taxon>Osteoglossocephala</taxon>
        <taxon>Osteoglossomorpha</taxon>
        <taxon>Osteoglossiformes</taxon>
        <taxon>Mormyridae</taxon>
        <taxon>Paramormyrops</taxon>
    </lineage>
</organism>
<keyword evidence="5 6" id="KW-0472">Membrane</keyword>
<evidence type="ECO:0000256" key="1">
    <source>
        <dbReference type="ARBA" id="ARBA00004167"/>
    </source>
</evidence>
<comment type="subcellular location">
    <subcellularLocation>
        <location evidence="1">Membrane</location>
        <topology evidence="1">Single-pass membrane protein</topology>
    </subcellularLocation>
</comment>
<evidence type="ECO:0000256" key="5">
    <source>
        <dbReference type="ARBA" id="ARBA00023136"/>
    </source>
</evidence>
<feature type="transmembrane region" description="Helical" evidence="6">
    <location>
        <begin position="6"/>
        <end position="23"/>
    </location>
</feature>
<name>A0A3B3RYG5_9TELE</name>
<accession>A0A3B3RYG5</accession>
<dbReference type="Ensembl" id="ENSPKIT00000004029.1">
    <property type="protein sequence ID" value="ENSPKIP00000023348.1"/>
    <property type="gene ID" value="ENSPKIG00000007017.1"/>
</dbReference>
<keyword evidence="3 6" id="KW-0812">Transmembrane</keyword>
<dbReference type="InterPro" id="IPR037659">
    <property type="entry name" value="SMIM7"/>
</dbReference>
<dbReference type="OrthoDB" id="10047572at2759"/>